<organism evidence="1 2">
    <name type="scientific">Spirosoma arboris</name>
    <dbReference type="NCBI Taxonomy" id="2682092"/>
    <lineage>
        <taxon>Bacteria</taxon>
        <taxon>Pseudomonadati</taxon>
        <taxon>Bacteroidota</taxon>
        <taxon>Cytophagia</taxon>
        <taxon>Cytophagales</taxon>
        <taxon>Cytophagaceae</taxon>
        <taxon>Spirosoma</taxon>
    </lineage>
</organism>
<dbReference type="InterPro" id="IPR012337">
    <property type="entry name" value="RNaseH-like_sf"/>
</dbReference>
<accession>A0A7K1SI85</accession>
<evidence type="ECO:0000313" key="2">
    <source>
        <dbReference type="Proteomes" id="UP000436006"/>
    </source>
</evidence>
<dbReference type="Proteomes" id="UP000436006">
    <property type="component" value="Unassembled WGS sequence"/>
</dbReference>
<protein>
    <recommendedName>
        <fullName evidence="3">Piwi domain-containing protein</fullName>
    </recommendedName>
</protein>
<dbReference type="Gene3D" id="3.30.420.10">
    <property type="entry name" value="Ribonuclease H-like superfamily/Ribonuclease H"/>
    <property type="match status" value="1"/>
</dbReference>
<dbReference type="GO" id="GO:0003676">
    <property type="term" value="F:nucleic acid binding"/>
    <property type="evidence" value="ECO:0007669"/>
    <property type="project" value="InterPro"/>
</dbReference>
<evidence type="ECO:0000313" key="1">
    <source>
        <dbReference type="EMBL" id="MVM33424.1"/>
    </source>
</evidence>
<proteinExistence type="predicted"/>
<dbReference type="InterPro" id="IPR036397">
    <property type="entry name" value="RNaseH_sf"/>
</dbReference>
<evidence type="ECO:0008006" key="3">
    <source>
        <dbReference type="Google" id="ProtNLM"/>
    </source>
</evidence>
<dbReference type="AlphaFoldDB" id="A0A7K1SI85"/>
<reference evidence="1 2" key="1">
    <citation type="submission" date="2019-12" db="EMBL/GenBank/DDBJ databases">
        <title>Spirosoma sp. HMF4905 genome sequencing and assembly.</title>
        <authorList>
            <person name="Kang H."/>
            <person name="Cha I."/>
            <person name="Kim H."/>
            <person name="Joh K."/>
        </authorList>
    </citation>
    <scope>NUCLEOTIDE SEQUENCE [LARGE SCALE GENOMIC DNA]</scope>
    <source>
        <strain evidence="1 2">HMF4905</strain>
    </source>
</reference>
<comment type="caution">
    <text evidence="1">The sequence shown here is derived from an EMBL/GenBank/DDBJ whole genome shotgun (WGS) entry which is preliminary data.</text>
</comment>
<name>A0A7K1SI85_9BACT</name>
<dbReference type="CDD" id="cd04659">
    <property type="entry name" value="Piwi_piwi-like_ProArk"/>
    <property type="match status" value="1"/>
</dbReference>
<gene>
    <name evidence="1" type="ORF">GO755_25530</name>
</gene>
<sequence length="497" mass="55796">MSITIDISEIPEPQLEFGGPGPFTDPKTGLINAGPFDLLFGAAHRTEIRLGIVGPSLMNQRAVTWFSRCRGMLSSGMSNSVQYPDFPGFQAIFRSELKLSSQWTVDLNEDKLAGALSEKSQKKCFEDILSLYAAGFKKLATSEIGSPDVIICCLPDEVVDRCWSIQNTLTAQEKKALEALKKKQASGQLSLFDEPVEEISEDLERRDFRRALKAKAMAERIPIQIVTDRALLDAVNGQDPATRAWHLCVSIYYKAGGIPWRLRSEGPETCFVGISFYHLKTNLRHLVKSCIAQGFSSEGEGFALRGVSIPPEKAQKRDVHLSEEQAFYMGQRILSEYHDRTGGYPLRMVIHKSSWYNDDEINGFRQAFKNIPVVELINLMHTDFRLVNYGSYPPKRGTLCTVNESAYYLFNTGFMPSLGTYPGPHIPRPLEIRSDQPFDIYRTASDIMSLSRMNWNTSSITGGQPVTLFFSRQVGGIMSEYGENNPTEPPSSFRFYI</sequence>
<dbReference type="RefSeq" id="WP_157588143.1">
    <property type="nucleotide sequence ID" value="NZ_WPIN01000011.1"/>
</dbReference>
<keyword evidence="2" id="KW-1185">Reference proteome</keyword>
<dbReference type="EMBL" id="WPIN01000011">
    <property type="protein sequence ID" value="MVM33424.1"/>
    <property type="molecule type" value="Genomic_DNA"/>
</dbReference>
<dbReference type="SUPFAM" id="SSF53098">
    <property type="entry name" value="Ribonuclease H-like"/>
    <property type="match status" value="1"/>
</dbReference>